<dbReference type="PROSITE" id="PS51892">
    <property type="entry name" value="SUBTILASE"/>
    <property type="match status" value="1"/>
</dbReference>
<dbReference type="SUPFAM" id="SSF52743">
    <property type="entry name" value="Subtilisin-like"/>
    <property type="match status" value="1"/>
</dbReference>
<dbReference type="Pfam" id="PF00082">
    <property type="entry name" value="Peptidase_S8"/>
    <property type="match status" value="1"/>
</dbReference>
<reference evidence="7 8" key="1">
    <citation type="submission" date="2018-06" db="EMBL/GenBank/DDBJ databases">
        <authorList>
            <consortium name="Pathogen Informatics"/>
            <person name="Doyle S."/>
        </authorList>
    </citation>
    <scope>NUCLEOTIDE SEQUENCE [LARGE SCALE GENOMIC DNA]</scope>
    <source>
        <strain evidence="7 8">NCTC10736</strain>
    </source>
</reference>
<dbReference type="InterPro" id="IPR000209">
    <property type="entry name" value="Peptidase_S8/S53_dom"/>
</dbReference>
<dbReference type="PRINTS" id="PR00723">
    <property type="entry name" value="SUBTILISIN"/>
</dbReference>
<dbReference type="EMBL" id="UGYV01000001">
    <property type="protein sequence ID" value="SUI87415.1"/>
    <property type="molecule type" value="Genomic_DNA"/>
</dbReference>
<keyword evidence="2 4" id="KW-0378">Hydrolase</keyword>
<dbReference type="GO" id="GO:0016485">
    <property type="term" value="P:protein processing"/>
    <property type="evidence" value="ECO:0007669"/>
    <property type="project" value="TreeGrafter"/>
</dbReference>
<comment type="similarity">
    <text evidence="4">Belongs to the peptidase S8 family.</text>
</comment>
<evidence type="ECO:0000313" key="8">
    <source>
        <dbReference type="Proteomes" id="UP000255061"/>
    </source>
</evidence>
<dbReference type="InterPro" id="IPR015500">
    <property type="entry name" value="Peptidase_S8_subtilisin-rel"/>
</dbReference>
<organism evidence="7 8">
    <name type="scientific">Shewanella morhuae</name>
    <dbReference type="NCBI Taxonomy" id="365591"/>
    <lineage>
        <taxon>Bacteria</taxon>
        <taxon>Pseudomonadati</taxon>
        <taxon>Pseudomonadota</taxon>
        <taxon>Gammaproteobacteria</taxon>
        <taxon>Alteromonadales</taxon>
        <taxon>Shewanellaceae</taxon>
        <taxon>Shewanella</taxon>
    </lineage>
</organism>
<evidence type="ECO:0000256" key="1">
    <source>
        <dbReference type="ARBA" id="ARBA00022670"/>
    </source>
</evidence>
<dbReference type="InterPro" id="IPR023827">
    <property type="entry name" value="Peptidase_S8_Asp-AS"/>
</dbReference>
<dbReference type="GO" id="GO:0016020">
    <property type="term" value="C:membrane"/>
    <property type="evidence" value="ECO:0007669"/>
    <property type="project" value="TreeGrafter"/>
</dbReference>
<gene>
    <name evidence="7" type="primary">isp</name>
    <name evidence="7" type="ORF">NCTC10736_02917</name>
</gene>
<dbReference type="GO" id="GO:0004252">
    <property type="term" value="F:serine-type endopeptidase activity"/>
    <property type="evidence" value="ECO:0007669"/>
    <property type="project" value="UniProtKB-UniRule"/>
</dbReference>
<dbReference type="Proteomes" id="UP000255061">
    <property type="component" value="Unassembled WGS sequence"/>
</dbReference>
<feature type="signal peptide" evidence="5">
    <location>
        <begin position="1"/>
        <end position="42"/>
    </location>
</feature>
<dbReference type="PANTHER" id="PTHR42884:SF14">
    <property type="entry name" value="NEUROENDOCRINE CONVERTASE 1"/>
    <property type="match status" value="1"/>
</dbReference>
<feature type="active site" description="Charge relay system" evidence="4">
    <location>
        <position position="415"/>
    </location>
</feature>
<name>A0A380AUJ0_9GAMM</name>
<dbReference type="InterPro" id="IPR036852">
    <property type="entry name" value="Peptidase_S8/S53_dom_sf"/>
</dbReference>
<dbReference type="AlphaFoldDB" id="A0A380AUJ0"/>
<evidence type="ECO:0000256" key="5">
    <source>
        <dbReference type="SAM" id="SignalP"/>
    </source>
</evidence>
<dbReference type="EC" id="3.4.21.-" evidence="7"/>
<evidence type="ECO:0000259" key="6">
    <source>
        <dbReference type="Pfam" id="PF00082"/>
    </source>
</evidence>
<evidence type="ECO:0000256" key="3">
    <source>
        <dbReference type="ARBA" id="ARBA00022825"/>
    </source>
</evidence>
<dbReference type="PROSITE" id="PS00136">
    <property type="entry name" value="SUBTILASE_ASP"/>
    <property type="match status" value="1"/>
</dbReference>
<feature type="active site" description="Charge relay system" evidence="4">
    <location>
        <position position="203"/>
    </location>
</feature>
<sequence length="478" mass="52700">MLGPFLLVKSVNFRRVNDDQRLTLINKICAGLLLLCCTTASASFSLPLTDPEQTLVLQFEQYIEAGQTDALAVLMPLPQQVKVASRLILVAKKKLALADLPSDYKEVITSLELLHQYRGHFIYLLSLADLTNTLRLYTVLQQHPSLLYLQPDLLPLRPKPSKAPSLHNTLYINENTFSVVDYLALGKLWQHTKGHGVKIAVIDTGVSLNLPALQQINQSYSWDIDLDIAGAVPEPQQKHGNKVAGLIWAMPHMLSIGGEMLQIDAKLLHNAAKFSTDHAVGIAPDAELIALKLQRPWTSNLLRALIKSELQQADVINISWLLPWVATPVRDYLRYLVSESNHGKGIMVVVAADPQFRPNQGLAAMPELLVVSSTDHRGTLADSSWDTTVDIAAASYVLTTSQLPGRKYEMFAKTSSSAALVSGWLALLRSLRPDLTVTELQLLLTATGTAVKQPLPQGQSFNYKVLNASQVVYELTKK</sequence>
<feature type="active site" description="Charge relay system" evidence="4">
    <location>
        <position position="239"/>
    </location>
</feature>
<feature type="domain" description="Peptidase S8/S53" evidence="6">
    <location>
        <begin position="194"/>
        <end position="451"/>
    </location>
</feature>
<keyword evidence="5" id="KW-0732">Signal</keyword>
<accession>A0A380AUJ0</accession>
<dbReference type="PANTHER" id="PTHR42884">
    <property type="entry name" value="PROPROTEIN CONVERTASE SUBTILISIN/KEXIN-RELATED"/>
    <property type="match status" value="1"/>
</dbReference>
<evidence type="ECO:0000256" key="2">
    <source>
        <dbReference type="ARBA" id="ARBA00022801"/>
    </source>
</evidence>
<feature type="chain" id="PRO_5016772022" evidence="5">
    <location>
        <begin position="43"/>
        <end position="478"/>
    </location>
</feature>
<evidence type="ECO:0000256" key="4">
    <source>
        <dbReference type="PROSITE-ProRule" id="PRU01240"/>
    </source>
</evidence>
<dbReference type="Gene3D" id="3.40.50.200">
    <property type="entry name" value="Peptidase S8/S53 domain"/>
    <property type="match status" value="1"/>
</dbReference>
<keyword evidence="1 4" id="KW-0645">Protease</keyword>
<dbReference type="CDD" id="cd00306">
    <property type="entry name" value="Peptidases_S8_S53"/>
    <property type="match status" value="1"/>
</dbReference>
<proteinExistence type="inferred from homology"/>
<keyword evidence="3 4" id="KW-0720">Serine protease</keyword>
<evidence type="ECO:0000313" key="7">
    <source>
        <dbReference type="EMBL" id="SUI87415.1"/>
    </source>
</evidence>
<protein>
    <submittedName>
        <fullName evidence="7">Intracellular serine protease</fullName>
        <ecNumber evidence="7">3.4.21.-</ecNumber>
    </submittedName>
</protein>